<sequence length="55" mass="6701">MFFVTGFLKLDNYVEQDNFSKYRTIDSFMVFMRTPKEIQRSKYKECRNDAFIEGD</sequence>
<comment type="caution">
    <text evidence="1">The sequence shown here is derived from an EMBL/GenBank/DDBJ whole genome shotgun (WGS) entry which is preliminary data.</text>
</comment>
<gene>
    <name evidence="1" type="ORF">CQA01_18270</name>
</gene>
<proteinExistence type="predicted"/>
<dbReference type="Proteomes" id="UP000321301">
    <property type="component" value="Unassembled WGS sequence"/>
</dbReference>
<name>A0A512CAQ8_9BACT</name>
<protein>
    <submittedName>
        <fullName evidence="1">Uncharacterized protein</fullName>
    </submittedName>
</protein>
<evidence type="ECO:0000313" key="2">
    <source>
        <dbReference type="Proteomes" id="UP000321301"/>
    </source>
</evidence>
<dbReference type="AlphaFoldDB" id="A0A512CAQ8"/>
<dbReference type="EMBL" id="BJYV01000006">
    <property type="protein sequence ID" value="GEO21293.1"/>
    <property type="molecule type" value="Genomic_DNA"/>
</dbReference>
<organism evidence="1 2">
    <name type="scientific">Cyclobacterium qasimii</name>
    <dbReference type="NCBI Taxonomy" id="1350429"/>
    <lineage>
        <taxon>Bacteria</taxon>
        <taxon>Pseudomonadati</taxon>
        <taxon>Bacteroidota</taxon>
        <taxon>Cytophagia</taxon>
        <taxon>Cytophagales</taxon>
        <taxon>Cyclobacteriaceae</taxon>
        <taxon>Cyclobacterium</taxon>
    </lineage>
</organism>
<reference evidence="1 2" key="1">
    <citation type="submission" date="2019-07" db="EMBL/GenBank/DDBJ databases">
        <title>Whole genome shotgun sequence of Cyclobacterium qasimii NBRC 106168.</title>
        <authorList>
            <person name="Hosoyama A."/>
            <person name="Uohara A."/>
            <person name="Ohji S."/>
            <person name="Ichikawa N."/>
        </authorList>
    </citation>
    <scope>NUCLEOTIDE SEQUENCE [LARGE SCALE GENOMIC DNA]</scope>
    <source>
        <strain evidence="1 2">NBRC 106168</strain>
    </source>
</reference>
<keyword evidence="2" id="KW-1185">Reference proteome</keyword>
<accession>A0A512CAQ8</accession>
<evidence type="ECO:0000313" key="1">
    <source>
        <dbReference type="EMBL" id="GEO21293.1"/>
    </source>
</evidence>